<keyword evidence="9 12" id="KW-0201">Cytochrome c-type biogenesis</keyword>
<keyword evidence="14" id="KW-1185">Reference proteome</keyword>
<evidence type="ECO:0000256" key="4">
    <source>
        <dbReference type="ARBA" id="ARBA00016461"/>
    </source>
</evidence>
<keyword evidence="8 12" id="KW-0812">Transmembrane</keyword>
<evidence type="ECO:0000256" key="9">
    <source>
        <dbReference type="ARBA" id="ARBA00022748"/>
    </source>
</evidence>
<evidence type="ECO:0000256" key="12">
    <source>
        <dbReference type="RuleBase" id="RU363101"/>
    </source>
</evidence>
<dbReference type="GO" id="GO:0015886">
    <property type="term" value="P:heme transport"/>
    <property type="evidence" value="ECO:0007669"/>
    <property type="project" value="InterPro"/>
</dbReference>
<proteinExistence type="inferred from homology"/>
<dbReference type="GO" id="GO:0005886">
    <property type="term" value="C:plasma membrane"/>
    <property type="evidence" value="ECO:0007669"/>
    <property type="project" value="UniProtKB-SubCell"/>
</dbReference>
<evidence type="ECO:0000256" key="8">
    <source>
        <dbReference type="ARBA" id="ARBA00022692"/>
    </source>
</evidence>
<dbReference type="RefSeq" id="WP_165099644.1">
    <property type="nucleotide sequence ID" value="NZ_CP049056.1"/>
</dbReference>
<gene>
    <name evidence="13" type="primary">ccmD</name>
    <name evidence="13" type="ORF">G5B40_13680</name>
</gene>
<evidence type="ECO:0000256" key="7">
    <source>
        <dbReference type="ARBA" id="ARBA00022519"/>
    </source>
</evidence>
<dbReference type="NCBIfam" id="TIGR03141">
    <property type="entry name" value="cytochro_ccmD"/>
    <property type="match status" value="1"/>
</dbReference>
<organism evidence="13 14">
    <name type="scientific">Pikeienuella piscinae</name>
    <dbReference type="NCBI Taxonomy" id="2748098"/>
    <lineage>
        <taxon>Bacteria</taxon>
        <taxon>Pseudomonadati</taxon>
        <taxon>Pseudomonadota</taxon>
        <taxon>Alphaproteobacteria</taxon>
        <taxon>Rhodobacterales</taxon>
        <taxon>Paracoccaceae</taxon>
        <taxon>Pikeienuella</taxon>
    </lineage>
</organism>
<reference evidence="13 14" key="1">
    <citation type="submission" date="2020-02" db="EMBL/GenBank/DDBJ databases">
        <title>complete genome sequence of Rhodobacteraceae bacterium.</title>
        <authorList>
            <person name="Park J."/>
            <person name="Kim Y.-S."/>
            <person name="Kim K.-H."/>
        </authorList>
    </citation>
    <scope>NUCLEOTIDE SEQUENCE [LARGE SCALE GENOMIC DNA]</scope>
    <source>
        <strain evidence="13 14">RR4-56</strain>
    </source>
</reference>
<dbReference type="AlphaFoldDB" id="A0A7L5C0W6"/>
<comment type="similarity">
    <text evidence="3 12">Belongs to the CcmD/CycX/HelD family.</text>
</comment>
<keyword evidence="11 12" id="KW-0472">Membrane</keyword>
<evidence type="ECO:0000313" key="14">
    <source>
        <dbReference type="Proteomes" id="UP000503336"/>
    </source>
</evidence>
<evidence type="ECO:0000256" key="3">
    <source>
        <dbReference type="ARBA" id="ARBA00008741"/>
    </source>
</evidence>
<evidence type="ECO:0000256" key="5">
    <source>
        <dbReference type="ARBA" id="ARBA00022448"/>
    </source>
</evidence>
<keyword evidence="6 12" id="KW-1003">Cell membrane</keyword>
<name>A0A7L5C0W6_9RHOB</name>
<protein>
    <recommendedName>
        <fullName evidence="4 12">Heme exporter protein D</fullName>
    </recommendedName>
</protein>
<comment type="function">
    <text evidence="1 12">Required for the export of heme to the periplasm for the biogenesis of c-type cytochromes.</text>
</comment>
<dbReference type="Pfam" id="PF04995">
    <property type="entry name" value="CcmD"/>
    <property type="match status" value="1"/>
</dbReference>
<keyword evidence="10 12" id="KW-1133">Transmembrane helix</keyword>
<keyword evidence="5 12" id="KW-0813">Transport</keyword>
<dbReference type="EMBL" id="CP049056">
    <property type="protein sequence ID" value="QIE56417.1"/>
    <property type="molecule type" value="Genomic_DNA"/>
</dbReference>
<evidence type="ECO:0000256" key="6">
    <source>
        <dbReference type="ARBA" id="ARBA00022475"/>
    </source>
</evidence>
<dbReference type="Proteomes" id="UP000503336">
    <property type="component" value="Chromosome"/>
</dbReference>
<dbReference type="InterPro" id="IPR007078">
    <property type="entry name" value="Haem_export_protD_CcmD"/>
</dbReference>
<keyword evidence="7 12" id="KW-0997">Cell inner membrane</keyword>
<comment type="subcellular location">
    <subcellularLocation>
        <location evidence="2 12">Cell inner membrane</location>
        <topology evidence="2 12">Single-pass membrane protein</topology>
    </subcellularLocation>
</comment>
<evidence type="ECO:0000313" key="13">
    <source>
        <dbReference type="EMBL" id="QIE56417.1"/>
    </source>
</evidence>
<accession>A0A7L5C0W6</accession>
<evidence type="ECO:0000256" key="2">
    <source>
        <dbReference type="ARBA" id="ARBA00004377"/>
    </source>
</evidence>
<sequence>MEIITDLGAHARFVWPAYGAFVVIFGGLLIWVRLSGARAKAELERREAARKESR</sequence>
<evidence type="ECO:0000256" key="10">
    <source>
        <dbReference type="ARBA" id="ARBA00022989"/>
    </source>
</evidence>
<evidence type="ECO:0000256" key="11">
    <source>
        <dbReference type="ARBA" id="ARBA00023136"/>
    </source>
</evidence>
<feature type="transmembrane region" description="Helical" evidence="12">
    <location>
        <begin position="15"/>
        <end position="36"/>
    </location>
</feature>
<evidence type="ECO:0000256" key="1">
    <source>
        <dbReference type="ARBA" id="ARBA00002442"/>
    </source>
</evidence>
<dbReference type="GO" id="GO:0017004">
    <property type="term" value="P:cytochrome complex assembly"/>
    <property type="evidence" value="ECO:0007669"/>
    <property type="project" value="UniProtKB-KW"/>
</dbReference>
<dbReference type="KEGG" id="hdh:G5B40_13680"/>